<evidence type="ECO:0000256" key="1">
    <source>
        <dbReference type="ARBA" id="ARBA00004442"/>
    </source>
</evidence>
<dbReference type="Proteomes" id="UP000323930">
    <property type="component" value="Unassembled WGS sequence"/>
</dbReference>
<evidence type="ECO:0000256" key="3">
    <source>
        <dbReference type="ARBA" id="ARBA00022729"/>
    </source>
</evidence>
<comment type="caution">
    <text evidence="9">The sequence shown here is derived from an EMBL/GenBank/DDBJ whole genome shotgun (WGS) entry which is preliminary data.</text>
</comment>
<dbReference type="SUPFAM" id="SSF48452">
    <property type="entry name" value="TPR-like"/>
    <property type="match status" value="1"/>
</dbReference>
<dbReference type="AlphaFoldDB" id="A0A5D0J6Z1"/>
<keyword evidence="10" id="KW-1185">Reference proteome</keyword>
<dbReference type="Pfam" id="PF14322">
    <property type="entry name" value="SusD-like_3"/>
    <property type="match status" value="1"/>
</dbReference>
<feature type="domain" description="RagB/SusD" evidence="7">
    <location>
        <begin position="324"/>
        <end position="574"/>
    </location>
</feature>
<dbReference type="RefSeq" id="WP_148539731.1">
    <property type="nucleotide sequence ID" value="NZ_VSDQ01000163.1"/>
</dbReference>
<accession>A0A5D0J6Z1</accession>
<evidence type="ECO:0000313" key="10">
    <source>
        <dbReference type="Proteomes" id="UP000323930"/>
    </source>
</evidence>
<dbReference type="EMBL" id="VSDQ01000163">
    <property type="protein sequence ID" value="TYA92125.1"/>
    <property type="molecule type" value="Genomic_DNA"/>
</dbReference>
<evidence type="ECO:0000259" key="8">
    <source>
        <dbReference type="Pfam" id="PF14322"/>
    </source>
</evidence>
<comment type="subcellular location">
    <subcellularLocation>
        <location evidence="1">Cell outer membrane</location>
    </subcellularLocation>
</comment>
<dbReference type="InterPro" id="IPR033985">
    <property type="entry name" value="SusD-like_N"/>
</dbReference>
<gene>
    <name evidence="9" type="ORF">FUA24_01455</name>
</gene>
<keyword evidence="5" id="KW-0998">Cell outer membrane</keyword>
<evidence type="ECO:0000313" key="9">
    <source>
        <dbReference type="EMBL" id="TYA92125.1"/>
    </source>
</evidence>
<evidence type="ECO:0000256" key="6">
    <source>
        <dbReference type="SAM" id="SignalP"/>
    </source>
</evidence>
<dbReference type="OrthoDB" id="5694214at2"/>
<dbReference type="Gene3D" id="1.25.40.390">
    <property type="match status" value="1"/>
</dbReference>
<dbReference type="CDD" id="cd08977">
    <property type="entry name" value="SusD"/>
    <property type="match status" value="1"/>
</dbReference>
<evidence type="ECO:0000256" key="5">
    <source>
        <dbReference type="ARBA" id="ARBA00023237"/>
    </source>
</evidence>
<reference evidence="9 10" key="1">
    <citation type="submission" date="2019-08" db="EMBL/GenBank/DDBJ databases">
        <title>Seonamhaeicola sediminis sp. nov., isolated from marine sediment.</title>
        <authorList>
            <person name="Cao W.R."/>
        </authorList>
    </citation>
    <scope>NUCLEOTIDE SEQUENCE [LARGE SCALE GENOMIC DNA]</scope>
    <source>
        <strain evidence="9 10">B011</strain>
    </source>
</reference>
<comment type="similarity">
    <text evidence="2">Belongs to the SusD family.</text>
</comment>
<name>A0A5D0J6Z1_9FLAO</name>
<feature type="domain" description="SusD-like N-terminal" evidence="8">
    <location>
        <begin position="105"/>
        <end position="229"/>
    </location>
</feature>
<feature type="signal peptide" evidence="6">
    <location>
        <begin position="1"/>
        <end position="23"/>
    </location>
</feature>
<evidence type="ECO:0000256" key="2">
    <source>
        <dbReference type="ARBA" id="ARBA00006275"/>
    </source>
</evidence>
<evidence type="ECO:0000259" key="7">
    <source>
        <dbReference type="Pfam" id="PF07980"/>
    </source>
</evidence>
<proteinExistence type="inferred from homology"/>
<dbReference type="GO" id="GO:0009279">
    <property type="term" value="C:cell outer membrane"/>
    <property type="evidence" value="ECO:0007669"/>
    <property type="project" value="UniProtKB-SubCell"/>
</dbReference>
<organism evidence="9 10">
    <name type="scientific">Seonamhaeicola marinus</name>
    <dbReference type="NCBI Taxonomy" id="1912246"/>
    <lineage>
        <taxon>Bacteria</taxon>
        <taxon>Pseudomonadati</taxon>
        <taxon>Bacteroidota</taxon>
        <taxon>Flavobacteriia</taxon>
        <taxon>Flavobacteriales</taxon>
        <taxon>Flavobacteriaceae</taxon>
    </lineage>
</organism>
<keyword evidence="4" id="KW-0472">Membrane</keyword>
<keyword evidence="3 6" id="KW-0732">Signal</keyword>
<evidence type="ECO:0000256" key="4">
    <source>
        <dbReference type="ARBA" id="ARBA00023136"/>
    </source>
</evidence>
<sequence>MKNIKNLKFVYLLTALLFCTVNSCDEDLDIEVTGAFAEDLVLSTPEQVELLLFSTYNSTENWGLDNSIWWTRRFNIETASFEAKFNFQNRDLMRVRAGWTAGNPGFFRNQWSKYYTYIRQANLFFEQVEGSPAMEQDPEAINELMAEMRFLRANLYSKLIKYFGGVPLITTAHTLDDDFNIPRNTYEECVDFIVSELDAAAAVLPDTRSGDEFGRATKYSALAVKARTLLYAASDLHDATLAPQATNRELYTYSKTSKWQDASDAAKEIIDMVGGRDLTATPDARAYQDLFLSINDDILFARPFGATILAFGTDANSLWDKTQSPNGDDGWGLSSPTHNYVLQYNMADGTTTSGGTYDAANPNDGREMRYYANINFQGAEFRGNPINYALSLNPDVYPHGDDSPEGLGNVRHSSFTGYNIRKFQNEGLSNLQDPTPGRPLILYRLAEVYLNYAEAQAELGNDAEARTYLNKVATRALLPAITASGDELKEAIKRERRVELAFEGHSFFDERRWMVEDHLGMDIRGLRWTTQADGSQTHEEYTVVTRPWFPRMYYLPIPQSEIDRTAALIQNDGY</sequence>
<dbReference type="InterPro" id="IPR011990">
    <property type="entry name" value="TPR-like_helical_dom_sf"/>
</dbReference>
<dbReference type="Pfam" id="PF07980">
    <property type="entry name" value="SusD_RagB"/>
    <property type="match status" value="1"/>
</dbReference>
<protein>
    <submittedName>
        <fullName evidence="9">RagB/SusD family nutrient uptake outer membrane protein</fullName>
    </submittedName>
</protein>
<feature type="chain" id="PRO_5023147679" evidence="6">
    <location>
        <begin position="24"/>
        <end position="574"/>
    </location>
</feature>
<dbReference type="InterPro" id="IPR012944">
    <property type="entry name" value="SusD_RagB_dom"/>
</dbReference>